<reference evidence="2 3" key="1">
    <citation type="submission" date="2015-01" db="EMBL/GenBank/DDBJ databases">
        <title>The Genome Sequence of Exophiala oligosperma CBS72588.</title>
        <authorList>
            <consortium name="The Broad Institute Genomics Platform"/>
            <person name="Cuomo C."/>
            <person name="de Hoog S."/>
            <person name="Gorbushina A."/>
            <person name="Stielow B."/>
            <person name="Teixiera M."/>
            <person name="Abouelleil A."/>
            <person name="Chapman S.B."/>
            <person name="Priest M."/>
            <person name="Young S.K."/>
            <person name="Wortman J."/>
            <person name="Nusbaum C."/>
            <person name="Birren B."/>
        </authorList>
    </citation>
    <scope>NUCLEOTIDE SEQUENCE [LARGE SCALE GENOMIC DNA]</scope>
    <source>
        <strain evidence="2 3">CBS 72588</strain>
    </source>
</reference>
<dbReference type="PANTHER" id="PTHR28058">
    <property type="entry name" value="37S RIBOSOMAL PROTEIN MRP51, MITOCHONDRIAL"/>
    <property type="match status" value="1"/>
</dbReference>
<sequence length="520" mass="57729">MTAARLSPAASLLRNSKLFALPPALSVPPTEPTSEPVVSSDSATTPYPLRAALETPRSTLFKGDWGLKRALPVSTTTKSGTPTVRILRGIDTPEHVADFESAADHVLTLRKYQELNLRVTLPATRDKRHYERTSAFDPEIDHTAEVPLTLDRKSGPVSWLDKSSAERVSELPKHLRETLEKVSKDNSESTSTTSTSTASESSLSPAALSRRRWRYLGPYLAGLNGAEFEAFLGKTTKEKRAEFRKHVERYLISQRIAQRRADALESGETGAADDTSVTVSEEDVAEYLRQLRSEPSKFAPLIVEFFDLADGPKTSVMNREPWHYGRDTIAADQYKESGPPRTHPSAGLSYLRSESFAQNDVIVGPRDTRPPVPARLLKTIQLGQQRSIPNVGMAGFVIPQPHWSELRDRPWQWQSVKDGPKLVVQPVSAAVSQGGKVEINTRLMKDWHLENDVPVEATERRRTGTNTTRPAPASQVRPLDRLFKRQSTVARSTPAPSQDISEELNELTRRATQNLANKPA</sequence>
<keyword evidence="3" id="KW-1185">Reference proteome</keyword>
<dbReference type="AlphaFoldDB" id="A0A0D2DZ46"/>
<dbReference type="OrthoDB" id="2735536at2759"/>
<feature type="compositionally biased region" description="Low complexity" evidence="1">
    <location>
        <begin position="188"/>
        <end position="203"/>
    </location>
</feature>
<dbReference type="Proteomes" id="UP000053342">
    <property type="component" value="Unassembled WGS sequence"/>
</dbReference>
<gene>
    <name evidence="2" type="ORF">PV06_00521</name>
</gene>
<feature type="region of interest" description="Disordered" evidence="1">
    <location>
        <begin position="179"/>
        <end position="203"/>
    </location>
</feature>
<name>A0A0D2DZ46_9EURO</name>
<accession>A0A0D2DZ46</accession>
<feature type="region of interest" description="Disordered" evidence="1">
    <location>
        <begin position="25"/>
        <end position="44"/>
    </location>
</feature>
<feature type="region of interest" description="Disordered" evidence="1">
    <location>
        <begin position="455"/>
        <end position="505"/>
    </location>
</feature>
<dbReference type="InterPro" id="IPR016712">
    <property type="entry name" value="Rbsml_bS1m-like"/>
</dbReference>
<dbReference type="GO" id="GO:0070124">
    <property type="term" value="P:mitochondrial translational initiation"/>
    <property type="evidence" value="ECO:0007669"/>
    <property type="project" value="TreeGrafter"/>
</dbReference>
<dbReference type="GeneID" id="27352595"/>
<dbReference type="GO" id="GO:0003735">
    <property type="term" value="F:structural constituent of ribosome"/>
    <property type="evidence" value="ECO:0007669"/>
    <property type="project" value="TreeGrafter"/>
</dbReference>
<evidence type="ECO:0000313" key="2">
    <source>
        <dbReference type="EMBL" id="KIW47865.1"/>
    </source>
</evidence>
<dbReference type="STRING" id="215243.A0A0D2DZ46"/>
<dbReference type="GO" id="GO:0005763">
    <property type="term" value="C:mitochondrial small ribosomal subunit"/>
    <property type="evidence" value="ECO:0007669"/>
    <property type="project" value="TreeGrafter"/>
</dbReference>
<dbReference type="VEuPathDB" id="FungiDB:PV06_00521"/>
<evidence type="ECO:0000313" key="3">
    <source>
        <dbReference type="Proteomes" id="UP000053342"/>
    </source>
</evidence>
<protein>
    <submittedName>
        <fullName evidence="2">Uncharacterized protein</fullName>
    </submittedName>
</protein>
<proteinExistence type="predicted"/>
<organism evidence="2 3">
    <name type="scientific">Exophiala oligosperma</name>
    <dbReference type="NCBI Taxonomy" id="215243"/>
    <lineage>
        <taxon>Eukaryota</taxon>
        <taxon>Fungi</taxon>
        <taxon>Dikarya</taxon>
        <taxon>Ascomycota</taxon>
        <taxon>Pezizomycotina</taxon>
        <taxon>Eurotiomycetes</taxon>
        <taxon>Chaetothyriomycetidae</taxon>
        <taxon>Chaetothyriales</taxon>
        <taxon>Herpotrichiellaceae</taxon>
        <taxon>Exophiala</taxon>
    </lineage>
</organism>
<dbReference type="Pfam" id="PF11709">
    <property type="entry name" value="Mit_ribos_Mrp51"/>
    <property type="match status" value="1"/>
</dbReference>
<dbReference type="RefSeq" id="XP_016268081.1">
    <property type="nucleotide sequence ID" value="XM_016401028.1"/>
</dbReference>
<dbReference type="EMBL" id="KN847332">
    <property type="protein sequence ID" value="KIW47865.1"/>
    <property type="molecule type" value="Genomic_DNA"/>
</dbReference>
<feature type="compositionally biased region" description="Polar residues" evidence="1">
    <location>
        <begin position="485"/>
        <end position="499"/>
    </location>
</feature>
<evidence type="ECO:0000256" key="1">
    <source>
        <dbReference type="SAM" id="MobiDB-lite"/>
    </source>
</evidence>
<dbReference type="HOGENOM" id="CLU_024465_0_0_1"/>
<dbReference type="PANTHER" id="PTHR28058:SF1">
    <property type="entry name" value="SMALL RIBOSOMAL SUBUNIT PROTEIN BS1M"/>
    <property type="match status" value="1"/>
</dbReference>